<sequence>MDSEAILYGIKLVLVCIVWYISSASGNIIGKLVLTEFPYPMTVTLVQLISAAVYLGPILGLLGVPHTGNVPKRYYFTMIIPLALGKFLSSLSSHVSIWIVSVSYAHTVKATLPLFTVVLSRVLLGETQTLPVYLSLLPIIGGVIIATLTEVSFEFMGLLSALGATLGFSLMTIFSKKVEGKSLATPVLLLFFDGLFSMLQNVFAFTVLAMVSTLSYAVANATKRVVIIGASLFVLQNPITMSNFIGMMVAIFGVLVYNKAKYDQNQAKKRETILPYIRSDSNLNAHYKGSLPHSKSMSNLRENGYVHPDDHILLQNNIQMDHVTLLPPMKDDKERGSFGLSDLHSRGVHHV</sequence>
<dbReference type="OrthoDB" id="6418713at2759"/>
<keyword evidence="3 5" id="KW-1133">Transmembrane helix</keyword>
<comment type="caution">
    <text evidence="7">The sequence shown here is derived from an EMBL/GenBank/DDBJ whole genome shotgun (WGS) entry which is preliminary data.</text>
</comment>
<evidence type="ECO:0000256" key="1">
    <source>
        <dbReference type="ARBA" id="ARBA00004141"/>
    </source>
</evidence>
<feature type="transmembrane region" description="Helical" evidence="5">
    <location>
        <begin position="39"/>
        <end position="62"/>
    </location>
</feature>
<evidence type="ECO:0000256" key="4">
    <source>
        <dbReference type="ARBA" id="ARBA00023136"/>
    </source>
</evidence>
<dbReference type="InterPro" id="IPR004853">
    <property type="entry name" value="Sugar_P_trans_dom"/>
</dbReference>
<keyword evidence="4 5" id="KW-0472">Membrane</keyword>
<feature type="transmembrane region" description="Helical" evidence="5">
    <location>
        <begin position="97"/>
        <end position="118"/>
    </location>
</feature>
<evidence type="ECO:0000313" key="7">
    <source>
        <dbReference type="EMBL" id="CAG2242036.1"/>
    </source>
</evidence>
<keyword evidence="2 5" id="KW-0812">Transmembrane</keyword>
<feature type="domain" description="Sugar phosphate transporter" evidence="6">
    <location>
        <begin position="186"/>
        <end position="258"/>
    </location>
</feature>
<dbReference type="Pfam" id="PF03151">
    <property type="entry name" value="TPT"/>
    <property type="match status" value="2"/>
</dbReference>
<feature type="domain" description="Sugar phosphate transporter" evidence="6">
    <location>
        <begin position="11"/>
        <end position="178"/>
    </location>
</feature>
<dbReference type="Proteomes" id="UP000683360">
    <property type="component" value="Unassembled WGS sequence"/>
</dbReference>
<name>A0A8S3U8A1_MYTED</name>
<comment type="subcellular location">
    <subcellularLocation>
        <location evidence="1">Membrane</location>
        <topology evidence="1">Multi-pass membrane protein</topology>
    </subcellularLocation>
</comment>
<organism evidence="7 8">
    <name type="scientific">Mytilus edulis</name>
    <name type="common">Blue mussel</name>
    <dbReference type="NCBI Taxonomy" id="6550"/>
    <lineage>
        <taxon>Eukaryota</taxon>
        <taxon>Metazoa</taxon>
        <taxon>Spiralia</taxon>
        <taxon>Lophotrochozoa</taxon>
        <taxon>Mollusca</taxon>
        <taxon>Bivalvia</taxon>
        <taxon>Autobranchia</taxon>
        <taxon>Pteriomorphia</taxon>
        <taxon>Mytilida</taxon>
        <taxon>Mytiloidea</taxon>
        <taxon>Mytilidae</taxon>
        <taxon>Mytilinae</taxon>
        <taxon>Mytilus</taxon>
    </lineage>
</organism>
<accession>A0A8S3U8A1</accession>
<dbReference type="SUPFAM" id="SSF103481">
    <property type="entry name" value="Multidrug resistance efflux transporter EmrE"/>
    <property type="match status" value="2"/>
</dbReference>
<dbReference type="InterPro" id="IPR037185">
    <property type="entry name" value="EmrE-like"/>
</dbReference>
<feature type="transmembrane region" description="Helical" evidence="5">
    <location>
        <begin position="239"/>
        <end position="260"/>
    </location>
</feature>
<evidence type="ECO:0000256" key="3">
    <source>
        <dbReference type="ARBA" id="ARBA00022989"/>
    </source>
</evidence>
<feature type="transmembrane region" description="Helical" evidence="5">
    <location>
        <begin position="74"/>
        <end position="91"/>
    </location>
</feature>
<proteinExistence type="predicted"/>
<feature type="transmembrane region" description="Helical" evidence="5">
    <location>
        <begin position="12"/>
        <end position="33"/>
    </location>
</feature>
<evidence type="ECO:0000256" key="2">
    <source>
        <dbReference type="ARBA" id="ARBA00022692"/>
    </source>
</evidence>
<protein>
    <submittedName>
        <fullName evidence="7">SLC35E1</fullName>
    </submittedName>
</protein>
<evidence type="ECO:0000256" key="5">
    <source>
        <dbReference type="SAM" id="Phobius"/>
    </source>
</evidence>
<evidence type="ECO:0000259" key="6">
    <source>
        <dbReference type="Pfam" id="PF03151"/>
    </source>
</evidence>
<evidence type="ECO:0000313" key="8">
    <source>
        <dbReference type="Proteomes" id="UP000683360"/>
    </source>
</evidence>
<gene>
    <name evidence="7" type="ORF">MEDL_54222</name>
</gene>
<feature type="transmembrane region" description="Helical" evidence="5">
    <location>
        <begin position="155"/>
        <end position="175"/>
    </location>
</feature>
<reference evidence="7" key="1">
    <citation type="submission" date="2021-03" db="EMBL/GenBank/DDBJ databases">
        <authorList>
            <person name="Bekaert M."/>
        </authorList>
    </citation>
    <scope>NUCLEOTIDE SEQUENCE</scope>
</reference>
<dbReference type="PANTHER" id="PTHR11132">
    <property type="entry name" value="SOLUTE CARRIER FAMILY 35"/>
    <property type="match status" value="1"/>
</dbReference>
<feature type="transmembrane region" description="Helical" evidence="5">
    <location>
        <begin position="187"/>
        <end position="219"/>
    </location>
</feature>
<dbReference type="EMBL" id="CAJPWZ010002616">
    <property type="protein sequence ID" value="CAG2242036.1"/>
    <property type="molecule type" value="Genomic_DNA"/>
</dbReference>
<dbReference type="InterPro" id="IPR050186">
    <property type="entry name" value="TPT_transporter"/>
</dbReference>
<feature type="transmembrane region" description="Helical" evidence="5">
    <location>
        <begin position="130"/>
        <end position="149"/>
    </location>
</feature>
<keyword evidence="8" id="KW-1185">Reference proteome</keyword>
<dbReference type="AlphaFoldDB" id="A0A8S3U8A1"/>
<dbReference type="GO" id="GO:0016020">
    <property type="term" value="C:membrane"/>
    <property type="evidence" value="ECO:0007669"/>
    <property type="project" value="UniProtKB-SubCell"/>
</dbReference>